<feature type="compositionally biased region" description="Low complexity" evidence="1">
    <location>
        <begin position="62"/>
        <end position="74"/>
    </location>
</feature>
<dbReference type="InterPro" id="IPR012479">
    <property type="entry name" value="SAP30BP"/>
</dbReference>
<sequence length="318" mass="33281">MHGLVSYGSDTDDEASPVRRQPILPATGPAAAPPAGPSTSASATVAATRTPPAPTPAPAPAPVAAAIAAASAVPQKRPGSPAVLVRPRSSPASKPAGPPASTASRPESPAVASPRAADAEGPAPSTDPGTGVGSDDRLRHELVRQALVRQGYIDAAHLDLRTPEQLAEHQAAHGRQPTQAMQERIERFTALRSRGVFLNDRLVGTHSFRNPSIMSKLIEFLELDEAGTNLEPSVYDPRAFPKQAFYRELAKAQEEKPIGVAQPFPTNVAAAIEMAKERAKRFTHSIEESQALAAGSGGPDSAADAGTAGRKRKPRWDQ</sequence>
<feature type="region of interest" description="Disordered" evidence="1">
    <location>
        <begin position="281"/>
        <end position="318"/>
    </location>
</feature>
<dbReference type="Proteomes" id="UP001527925">
    <property type="component" value="Unassembled WGS sequence"/>
</dbReference>
<feature type="compositionally biased region" description="Low complexity" evidence="1">
    <location>
        <begin position="87"/>
        <end position="104"/>
    </location>
</feature>
<dbReference type="Pfam" id="PF07818">
    <property type="entry name" value="HCNGP"/>
    <property type="match status" value="1"/>
</dbReference>
<dbReference type="PANTHER" id="PTHR13464:SF0">
    <property type="entry name" value="SAP30-BINDING PROTEIN"/>
    <property type="match status" value="1"/>
</dbReference>
<protein>
    <submittedName>
        <fullName evidence="2">SAP30-binding protein</fullName>
    </submittedName>
</protein>
<dbReference type="PANTHER" id="PTHR13464">
    <property type="entry name" value="TRANSCRIPTIONAL REGULATOR PROTEIN HCNGP"/>
    <property type="match status" value="1"/>
</dbReference>
<feature type="region of interest" description="Disordered" evidence="1">
    <location>
        <begin position="1"/>
        <end position="136"/>
    </location>
</feature>
<feature type="compositionally biased region" description="Low complexity" evidence="1">
    <location>
        <begin position="291"/>
        <end position="308"/>
    </location>
</feature>
<accession>A0ABR4NEU8</accession>
<comment type="caution">
    <text evidence="2">The sequence shown here is derived from an EMBL/GenBank/DDBJ whole genome shotgun (WGS) entry which is preliminary data.</text>
</comment>
<dbReference type="EMBL" id="JADGIZ020000008">
    <property type="protein sequence ID" value="KAL2917986.1"/>
    <property type="molecule type" value="Genomic_DNA"/>
</dbReference>
<evidence type="ECO:0000313" key="2">
    <source>
        <dbReference type="EMBL" id="KAL2917986.1"/>
    </source>
</evidence>
<proteinExistence type="predicted"/>
<evidence type="ECO:0000313" key="3">
    <source>
        <dbReference type="Proteomes" id="UP001527925"/>
    </source>
</evidence>
<organism evidence="2 3">
    <name type="scientific">Polyrhizophydium stewartii</name>
    <dbReference type="NCBI Taxonomy" id="2732419"/>
    <lineage>
        <taxon>Eukaryota</taxon>
        <taxon>Fungi</taxon>
        <taxon>Fungi incertae sedis</taxon>
        <taxon>Chytridiomycota</taxon>
        <taxon>Chytridiomycota incertae sedis</taxon>
        <taxon>Chytridiomycetes</taxon>
        <taxon>Rhizophydiales</taxon>
        <taxon>Rhizophydiales incertae sedis</taxon>
        <taxon>Polyrhizophydium</taxon>
    </lineage>
</organism>
<feature type="compositionally biased region" description="Low complexity" evidence="1">
    <location>
        <begin position="37"/>
        <end position="50"/>
    </location>
</feature>
<name>A0ABR4NEU8_9FUNG</name>
<feature type="compositionally biased region" description="Basic residues" evidence="1">
    <location>
        <begin position="309"/>
        <end position="318"/>
    </location>
</feature>
<gene>
    <name evidence="2" type="primary">SAP30BP</name>
    <name evidence="2" type="ORF">HK105_202400</name>
</gene>
<reference evidence="2 3" key="1">
    <citation type="submission" date="2023-09" db="EMBL/GenBank/DDBJ databases">
        <title>Pangenome analysis of Batrachochytrium dendrobatidis and related Chytrids.</title>
        <authorList>
            <person name="Yacoub M.N."/>
            <person name="Stajich J.E."/>
            <person name="James T.Y."/>
        </authorList>
    </citation>
    <scope>NUCLEOTIDE SEQUENCE [LARGE SCALE GENOMIC DNA]</scope>
    <source>
        <strain evidence="2 3">JEL0888</strain>
    </source>
</reference>
<feature type="compositionally biased region" description="Pro residues" evidence="1">
    <location>
        <begin position="51"/>
        <end position="61"/>
    </location>
</feature>
<keyword evidence="3" id="KW-1185">Reference proteome</keyword>
<evidence type="ECO:0000256" key="1">
    <source>
        <dbReference type="SAM" id="MobiDB-lite"/>
    </source>
</evidence>